<dbReference type="PROSITE" id="PS50867">
    <property type="entry name" value="PRE_SET"/>
    <property type="match status" value="1"/>
</dbReference>
<protein>
    <recommendedName>
        <fullName evidence="5">Pre-SET domain-containing protein</fullName>
    </recommendedName>
</protein>
<dbReference type="SUPFAM" id="SSF54171">
    <property type="entry name" value="DNA-binding domain"/>
    <property type="match status" value="1"/>
</dbReference>
<dbReference type="PANTHER" id="PTHR46024">
    <property type="entry name" value="HISTONE-LYSINE N-METHYLTRANSFERASE EGGLESS"/>
    <property type="match status" value="1"/>
</dbReference>
<evidence type="ECO:0000256" key="4">
    <source>
        <dbReference type="ARBA" id="ARBA00023242"/>
    </source>
</evidence>
<reference evidence="6" key="1">
    <citation type="submission" date="2020-11" db="EMBL/GenBank/DDBJ databases">
        <authorList>
            <person name="Tran Van P."/>
        </authorList>
    </citation>
    <scope>NUCLEOTIDE SEQUENCE</scope>
</reference>
<dbReference type="GO" id="GO:0032259">
    <property type="term" value="P:methylation"/>
    <property type="evidence" value="ECO:0007669"/>
    <property type="project" value="UniProtKB-KW"/>
</dbReference>
<dbReference type="GO" id="GO:0070828">
    <property type="term" value="P:heterochromatin organization"/>
    <property type="evidence" value="ECO:0007669"/>
    <property type="project" value="TreeGrafter"/>
</dbReference>
<keyword evidence="2" id="KW-0808">Transferase</keyword>
<feature type="domain" description="Pre-SET" evidence="5">
    <location>
        <begin position="439"/>
        <end position="509"/>
    </location>
</feature>
<evidence type="ECO:0000256" key="2">
    <source>
        <dbReference type="ARBA" id="ARBA00022603"/>
    </source>
</evidence>
<dbReference type="Proteomes" id="UP000678499">
    <property type="component" value="Unassembled WGS sequence"/>
</dbReference>
<dbReference type="GO" id="GO:0046974">
    <property type="term" value="F:histone H3K9 methyltransferase activity"/>
    <property type="evidence" value="ECO:0007669"/>
    <property type="project" value="TreeGrafter"/>
</dbReference>
<evidence type="ECO:0000256" key="1">
    <source>
        <dbReference type="ARBA" id="ARBA00004123"/>
    </source>
</evidence>
<dbReference type="Gene3D" id="2.170.270.10">
    <property type="entry name" value="SET domain"/>
    <property type="match status" value="1"/>
</dbReference>
<proteinExistence type="predicted"/>
<gene>
    <name evidence="6" type="ORF">NMOB1V02_LOCUS12269</name>
</gene>
<evidence type="ECO:0000256" key="3">
    <source>
        <dbReference type="ARBA" id="ARBA00022691"/>
    </source>
</evidence>
<dbReference type="EMBL" id="OA891233">
    <property type="protein sequence ID" value="CAD7284664.1"/>
    <property type="molecule type" value="Genomic_DNA"/>
</dbReference>
<dbReference type="GO" id="GO:0005634">
    <property type="term" value="C:nucleus"/>
    <property type="evidence" value="ECO:0007669"/>
    <property type="project" value="UniProtKB-SubCell"/>
</dbReference>
<dbReference type="OrthoDB" id="5792673at2759"/>
<name>A0A7R9C284_9CRUS</name>
<accession>A0A7R9C284</accession>
<dbReference type="InterPro" id="IPR046341">
    <property type="entry name" value="SET_dom_sf"/>
</dbReference>
<dbReference type="InterPro" id="IPR007728">
    <property type="entry name" value="Pre-SET_dom"/>
</dbReference>
<dbReference type="EMBL" id="CAJPEX010009196">
    <property type="protein sequence ID" value="CAG0924816.1"/>
    <property type="molecule type" value="Genomic_DNA"/>
</dbReference>
<dbReference type="PANTHER" id="PTHR46024:SF1">
    <property type="entry name" value="HISTONE-LYSINE N-METHYLTRANSFERASE EGGLESS"/>
    <property type="match status" value="1"/>
</dbReference>
<dbReference type="InterPro" id="IPR051516">
    <property type="entry name" value="SETDB_methyltransferase"/>
</dbReference>
<keyword evidence="3" id="KW-0949">S-adenosyl-L-methionine</keyword>
<feature type="non-terminal residue" evidence="6">
    <location>
        <position position="1"/>
    </location>
</feature>
<evidence type="ECO:0000259" key="5">
    <source>
        <dbReference type="PROSITE" id="PS50867"/>
    </source>
</evidence>
<keyword evidence="2" id="KW-0489">Methyltransferase</keyword>
<dbReference type="InterPro" id="IPR016177">
    <property type="entry name" value="DNA-bd_dom_sf"/>
</dbReference>
<sequence length="603" mass="67739">WLVLTSNVDEPALYLHPSSEDSSIWRLSATTPQVLGQLSSLLSSQLKLAKTESLGNDEKKCYNEQKYEEASMLPGQPVHVAWEPGAPMELARVDQKDASLVLLVALTLDSDGSERKKWLWCESVQLLSVRRRLAKRRVETLLQTSLPPSVDNSSAIFDYVFPPMTSSTAPTTTDEMIDDSDESLLSVGGVLVEALRPRRARFWLPCCGMWTKKQRGTEINYREACRAFAVMRRRHQPGLLDYPGMLGITIFMKKIVLNDLNSYRREVSSKSGSVVYISPCHCRRRLRNLAQVQRHLMGSPLPLSVDMFCFSVHVVSGVEFLAYEYVMTSVPAAGLPDIRLQLQQHRHQQRGCSRLTWMHLDDSDDDGDDDETMNDENTNLRHAGPWVVTKLRETDVSRGQEVLPIHCLDQTSTPGMMDTEYIVVPVVTNYVPLPFDKRTCCSCVDGCEGVRTCECRRLTVQLARSDASAGYMFRRLLYPRQSSAIVECCSKCACNTKPNLCLNQVVRNNPIMVKMELFRKCGDQVGVRVLQDTPKGTFLCNAAGDLEMIPLNEITTNSASVNVLAQTVVTEISDMSIRGRIPIKAFFTSEYINAGEEIFRATE</sequence>
<organism evidence="6">
    <name type="scientific">Notodromas monacha</name>
    <dbReference type="NCBI Taxonomy" id="399045"/>
    <lineage>
        <taxon>Eukaryota</taxon>
        <taxon>Metazoa</taxon>
        <taxon>Ecdysozoa</taxon>
        <taxon>Arthropoda</taxon>
        <taxon>Crustacea</taxon>
        <taxon>Oligostraca</taxon>
        <taxon>Ostracoda</taxon>
        <taxon>Podocopa</taxon>
        <taxon>Podocopida</taxon>
        <taxon>Cypridocopina</taxon>
        <taxon>Cypridoidea</taxon>
        <taxon>Cyprididae</taxon>
        <taxon>Notodromas</taxon>
    </lineage>
</organism>
<dbReference type="GO" id="GO:0008270">
    <property type="term" value="F:zinc ion binding"/>
    <property type="evidence" value="ECO:0007669"/>
    <property type="project" value="InterPro"/>
</dbReference>
<dbReference type="GO" id="GO:0003677">
    <property type="term" value="F:DNA binding"/>
    <property type="evidence" value="ECO:0007669"/>
    <property type="project" value="InterPro"/>
</dbReference>
<dbReference type="GO" id="GO:0010629">
    <property type="term" value="P:negative regulation of gene expression"/>
    <property type="evidence" value="ECO:0007669"/>
    <property type="project" value="TreeGrafter"/>
</dbReference>
<dbReference type="Pfam" id="PF05033">
    <property type="entry name" value="Pre-SET"/>
    <property type="match status" value="1"/>
</dbReference>
<comment type="subcellular location">
    <subcellularLocation>
        <location evidence="1">Nucleus</location>
    </subcellularLocation>
</comment>
<evidence type="ECO:0000313" key="6">
    <source>
        <dbReference type="EMBL" id="CAD7284664.1"/>
    </source>
</evidence>
<dbReference type="SUPFAM" id="SSF82199">
    <property type="entry name" value="SET domain"/>
    <property type="match status" value="1"/>
</dbReference>
<keyword evidence="4" id="KW-0539">Nucleus</keyword>
<evidence type="ECO:0000313" key="7">
    <source>
        <dbReference type="Proteomes" id="UP000678499"/>
    </source>
</evidence>
<keyword evidence="7" id="KW-1185">Reference proteome</keyword>
<dbReference type="AlphaFoldDB" id="A0A7R9C284"/>